<name>A0A6M3Y5B2_9ZZZZ</name>
<reference evidence="1" key="1">
    <citation type="submission" date="2020-03" db="EMBL/GenBank/DDBJ databases">
        <title>The deep terrestrial virosphere.</title>
        <authorList>
            <person name="Holmfeldt K."/>
            <person name="Nilsson E."/>
            <person name="Simone D."/>
            <person name="Lopez-Fernandez M."/>
            <person name="Wu X."/>
            <person name="de Brujin I."/>
            <person name="Lundin D."/>
            <person name="Andersson A."/>
            <person name="Bertilsson S."/>
            <person name="Dopson M."/>
        </authorList>
    </citation>
    <scope>NUCLEOTIDE SEQUENCE</scope>
    <source>
        <strain evidence="1">MM415B03542</strain>
    </source>
</reference>
<accession>A0A6M3Y5B2</accession>
<sequence length="59" mass="6629">MNRSDDPIGIGIDPEQVLRASRLTGRDLAEAQAAFDEEDEDDLLPSCWITPTRTKEVDR</sequence>
<proteinExistence type="predicted"/>
<evidence type="ECO:0000313" key="1">
    <source>
        <dbReference type="EMBL" id="QJI05421.1"/>
    </source>
</evidence>
<protein>
    <submittedName>
        <fullName evidence="1">Uncharacterized protein</fullName>
    </submittedName>
</protein>
<dbReference type="AlphaFoldDB" id="A0A6M3Y5B2"/>
<organism evidence="1">
    <name type="scientific">viral metagenome</name>
    <dbReference type="NCBI Taxonomy" id="1070528"/>
    <lineage>
        <taxon>unclassified sequences</taxon>
        <taxon>metagenomes</taxon>
        <taxon>organismal metagenomes</taxon>
    </lineage>
</organism>
<gene>
    <name evidence="1" type="ORF">MM415B03542_0008</name>
</gene>
<dbReference type="EMBL" id="MT145199">
    <property type="protein sequence ID" value="QJI05421.1"/>
    <property type="molecule type" value="Genomic_DNA"/>
</dbReference>